<evidence type="ECO:0000313" key="2">
    <source>
        <dbReference type="EMBL" id="MDS0294505.1"/>
    </source>
</evidence>
<dbReference type="InterPro" id="IPR058341">
    <property type="entry name" value="DUF8028"/>
</dbReference>
<name>A0ABU2G145_9EURY</name>
<protein>
    <submittedName>
        <fullName evidence="2">Uncharacterized protein</fullName>
    </submittedName>
</protein>
<dbReference type="Proteomes" id="UP001254813">
    <property type="component" value="Unassembled WGS sequence"/>
</dbReference>
<accession>A0ABU2G145</accession>
<keyword evidence="1" id="KW-0472">Membrane</keyword>
<feature type="transmembrane region" description="Helical" evidence="1">
    <location>
        <begin position="33"/>
        <end position="53"/>
    </location>
</feature>
<proteinExistence type="predicted"/>
<keyword evidence="3" id="KW-1185">Reference proteome</keyword>
<sequence>MSNSSSTVPRKHVVRLREALETTSNALRLGLRLITYPVRFAAFWLAVALPLLYPPLLYGGVQGEQATLFGSLLALNAAALVVGHGHGSDRGDG</sequence>
<keyword evidence="1" id="KW-1133">Transmembrane helix</keyword>
<dbReference type="Pfam" id="PF26071">
    <property type="entry name" value="DUF8028"/>
    <property type="match status" value="1"/>
</dbReference>
<gene>
    <name evidence="2" type="ORF">NDI79_10010</name>
</gene>
<reference evidence="2 3" key="1">
    <citation type="submission" date="2022-06" db="EMBL/GenBank/DDBJ databases">
        <title>Halogeometricum sp. a new haloarchaeum isolate from saline soil.</title>
        <authorList>
            <person name="Strakova D."/>
            <person name="Galisteo C."/>
            <person name="Sanchez-Porro C."/>
            <person name="Ventosa A."/>
        </authorList>
    </citation>
    <scope>NUCLEOTIDE SEQUENCE [LARGE SCALE GENOMIC DNA]</scope>
    <source>
        <strain evidence="3">S3BR25-2</strain>
    </source>
</reference>
<feature type="transmembrane region" description="Helical" evidence="1">
    <location>
        <begin position="65"/>
        <end position="83"/>
    </location>
</feature>
<evidence type="ECO:0000256" key="1">
    <source>
        <dbReference type="SAM" id="Phobius"/>
    </source>
</evidence>
<dbReference type="EMBL" id="JAMQOQ010000002">
    <property type="protein sequence ID" value="MDS0294505.1"/>
    <property type="molecule type" value="Genomic_DNA"/>
</dbReference>
<keyword evidence="1" id="KW-0812">Transmembrane</keyword>
<organism evidence="2 3">
    <name type="scientific">Halogeometricum luteum</name>
    <dbReference type="NCBI Taxonomy" id="2950537"/>
    <lineage>
        <taxon>Archaea</taxon>
        <taxon>Methanobacteriati</taxon>
        <taxon>Methanobacteriota</taxon>
        <taxon>Stenosarchaea group</taxon>
        <taxon>Halobacteria</taxon>
        <taxon>Halobacteriales</taxon>
        <taxon>Haloferacaceae</taxon>
        <taxon>Halogeometricum</taxon>
    </lineage>
</organism>
<evidence type="ECO:0000313" key="3">
    <source>
        <dbReference type="Proteomes" id="UP001254813"/>
    </source>
</evidence>
<comment type="caution">
    <text evidence="2">The sequence shown here is derived from an EMBL/GenBank/DDBJ whole genome shotgun (WGS) entry which is preliminary data.</text>
</comment>
<dbReference type="RefSeq" id="WP_310928333.1">
    <property type="nucleotide sequence ID" value="NZ_JAMQOQ010000002.1"/>
</dbReference>